<sequence length="41" mass="4827">MFCNREWRQRAGFRGFGRDQNGAVGALQIRMIRGRLTEKSR</sequence>
<evidence type="ECO:0000313" key="2">
    <source>
        <dbReference type="Proteomes" id="UP000219068"/>
    </source>
</evidence>
<evidence type="ECO:0000313" key="1">
    <source>
        <dbReference type="EMBL" id="SOB94973.1"/>
    </source>
</evidence>
<accession>A0A285RLI4</accession>
<reference evidence="1 2" key="1">
    <citation type="submission" date="2017-08" db="EMBL/GenBank/DDBJ databases">
        <authorList>
            <person name="de Groot N.N."/>
        </authorList>
    </citation>
    <scope>NUCLEOTIDE SEQUENCE [LARGE SCALE GENOMIC DNA]</scope>
    <source>
        <strain evidence="1 2">USBA 78</strain>
    </source>
</reference>
<proteinExistence type="predicted"/>
<name>A0A285RLI4_9PROT</name>
<dbReference type="Proteomes" id="UP000219068">
    <property type="component" value="Unassembled WGS sequence"/>
</dbReference>
<protein>
    <submittedName>
        <fullName evidence="1">Uncharacterized protein</fullName>
    </submittedName>
</protein>
<dbReference type="EMBL" id="OBMM01000001">
    <property type="protein sequence ID" value="SOB94973.1"/>
    <property type="molecule type" value="Genomic_DNA"/>
</dbReference>
<dbReference type="AlphaFoldDB" id="A0A285RLI4"/>
<gene>
    <name evidence="1" type="ORF">SAMN05428964_1011312</name>
</gene>
<organism evidence="1 2">
    <name type="scientific">Thalassospira xiamenensis</name>
    <dbReference type="NCBI Taxonomy" id="220697"/>
    <lineage>
        <taxon>Bacteria</taxon>
        <taxon>Pseudomonadati</taxon>
        <taxon>Pseudomonadota</taxon>
        <taxon>Alphaproteobacteria</taxon>
        <taxon>Rhodospirillales</taxon>
        <taxon>Thalassospiraceae</taxon>
        <taxon>Thalassospira</taxon>
    </lineage>
</organism>